<accession>A0ABN1MSQ8</accession>
<name>A0ABN1MSQ8_9FLAO</name>
<dbReference type="Proteomes" id="UP001501126">
    <property type="component" value="Unassembled WGS sequence"/>
</dbReference>
<protein>
    <submittedName>
        <fullName evidence="1">Uncharacterized protein</fullName>
    </submittedName>
</protein>
<organism evidence="1 2">
    <name type="scientific">Wandonia haliotis</name>
    <dbReference type="NCBI Taxonomy" id="574963"/>
    <lineage>
        <taxon>Bacteria</taxon>
        <taxon>Pseudomonadati</taxon>
        <taxon>Bacteroidota</taxon>
        <taxon>Flavobacteriia</taxon>
        <taxon>Flavobacteriales</taxon>
        <taxon>Crocinitomicaceae</taxon>
        <taxon>Wandonia</taxon>
    </lineage>
</organism>
<evidence type="ECO:0000313" key="1">
    <source>
        <dbReference type="EMBL" id="GAA0876305.1"/>
    </source>
</evidence>
<comment type="caution">
    <text evidence="1">The sequence shown here is derived from an EMBL/GenBank/DDBJ whole genome shotgun (WGS) entry which is preliminary data.</text>
</comment>
<proteinExistence type="predicted"/>
<evidence type="ECO:0000313" key="2">
    <source>
        <dbReference type="Proteomes" id="UP001501126"/>
    </source>
</evidence>
<sequence length="156" mass="17924">MLFSCKQKCDDPKATNTGFKQECTYPGKGLIYEYSLDAIPGLDSTGNPWPEEDLYYTLTDSNQDLVFVSDTFANSNIPHVENLTTDPIVVMTYNTTEDWKIHLYGSVSGLIDSLVFDYKDYMFGGNAQELYPENLQLEKNGFRYHFVIDWYSSFLQ</sequence>
<gene>
    <name evidence="1" type="ORF">GCM10009118_27150</name>
</gene>
<keyword evidence="2" id="KW-1185">Reference proteome</keyword>
<dbReference type="EMBL" id="BAAAFH010000022">
    <property type="protein sequence ID" value="GAA0876305.1"/>
    <property type="molecule type" value="Genomic_DNA"/>
</dbReference>
<reference evidence="1 2" key="1">
    <citation type="journal article" date="2019" name="Int. J. Syst. Evol. Microbiol.">
        <title>The Global Catalogue of Microorganisms (GCM) 10K type strain sequencing project: providing services to taxonomists for standard genome sequencing and annotation.</title>
        <authorList>
            <consortium name="The Broad Institute Genomics Platform"/>
            <consortium name="The Broad Institute Genome Sequencing Center for Infectious Disease"/>
            <person name="Wu L."/>
            <person name="Ma J."/>
        </authorList>
    </citation>
    <scope>NUCLEOTIDE SEQUENCE [LARGE SCALE GENOMIC DNA]</scope>
    <source>
        <strain evidence="1 2">JCM 16083</strain>
    </source>
</reference>